<keyword evidence="1 6" id="KW-0597">Phosphoprotein</keyword>
<feature type="domain" description="OmpR/PhoB-type" evidence="9">
    <location>
        <begin position="136"/>
        <end position="238"/>
    </location>
</feature>
<evidence type="ECO:0000313" key="10">
    <source>
        <dbReference type="EMBL" id="OOV86777.1"/>
    </source>
</evidence>
<dbReference type="InterPro" id="IPR039420">
    <property type="entry name" value="WalR-like"/>
</dbReference>
<evidence type="ECO:0000313" key="11">
    <source>
        <dbReference type="Proteomes" id="UP000190064"/>
    </source>
</evidence>
<accession>A0A1T1HAM8</accession>
<organism evidence="10 11">
    <name type="scientific">Oceanospirillum linum</name>
    <dbReference type="NCBI Taxonomy" id="966"/>
    <lineage>
        <taxon>Bacteria</taxon>
        <taxon>Pseudomonadati</taxon>
        <taxon>Pseudomonadota</taxon>
        <taxon>Gammaproteobacteria</taxon>
        <taxon>Oceanospirillales</taxon>
        <taxon>Oceanospirillaceae</taxon>
        <taxon>Oceanospirillum</taxon>
    </lineage>
</organism>
<evidence type="ECO:0000256" key="4">
    <source>
        <dbReference type="ARBA" id="ARBA00023125"/>
    </source>
</evidence>
<dbReference type="Pfam" id="PF00072">
    <property type="entry name" value="Response_reg"/>
    <property type="match status" value="1"/>
</dbReference>
<dbReference type="PANTHER" id="PTHR48111">
    <property type="entry name" value="REGULATOR OF RPOS"/>
    <property type="match status" value="1"/>
</dbReference>
<feature type="domain" description="Response regulatory" evidence="8">
    <location>
        <begin position="12"/>
        <end position="125"/>
    </location>
</feature>
<keyword evidence="11" id="KW-1185">Reference proteome</keyword>
<evidence type="ECO:0000256" key="5">
    <source>
        <dbReference type="ARBA" id="ARBA00023163"/>
    </source>
</evidence>
<dbReference type="InterPro" id="IPR036388">
    <property type="entry name" value="WH-like_DNA-bd_sf"/>
</dbReference>
<evidence type="ECO:0000256" key="2">
    <source>
        <dbReference type="ARBA" id="ARBA00023012"/>
    </source>
</evidence>
<keyword evidence="5" id="KW-0804">Transcription</keyword>
<comment type="caution">
    <text evidence="10">The sequence shown here is derived from an EMBL/GenBank/DDBJ whole genome shotgun (WGS) entry which is preliminary data.</text>
</comment>
<evidence type="ECO:0000256" key="3">
    <source>
        <dbReference type="ARBA" id="ARBA00023015"/>
    </source>
</evidence>
<dbReference type="EMBL" id="MTSD02000004">
    <property type="protein sequence ID" value="OOV86777.1"/>
    <property type="molecule type" value="Genomic_DNA"/>
</dbReference>
<dbReference type="PROSITE" id="PS50110">
    <property type="entry name" value="RESPONSE_REGULATORY"/>
    <property type="match status" value="1"/>
</dbReference>
<reference evidence="10" key="1">
    <citation type="submission" date="2017-02" db="EMBL/GenBank/DDBJ databases">
        <title>Draft Genome Sequence of the Salt Water Bacterium Oceanospirillum linum ATCC 11336.</title>
        <authorList>
            <person name="Trachtenberg A.M."/>
            <person name="Carney J.G."/>
            <person name="Linnane J.D."/>
            <person name="Rheaume B.A."/>
            <person name="Pitts N.L."/>
            <person name="Mykles D.L."/>
            <person name="Maclea K.S."/>
        </authorList>
    </citation>
    <scope>NUCLEOTIDE SEQUENCE [LARGE SCALE GENOMIC DNA]</scope>
    <source>
        <strain evidence="10">ATCC 11336</strain>
    </source>
</reference>
<dbReference type="SMART" id="SM00448">
    <property type="entry name" value="REC"/>
    <property type="match status" value="1"/>
</dbReference>
<evidence type="ECO:0000259" key="9">
    <source>
        <dbReference type="PROSITE" id="PS51755"/>
    </source>
</evidence>
<dbReference type="GO" id="GO:0032993">
    <property type="term" value="C:protein-DNA complex"/>
    <property type="evidence" value="ECO:0007669"/>
    <property type="project" value="TreeGrafter"/>
</dbReference>
<dbReference type="GO" id="GO:0000156">
    <property type="term" value="F:phosphorelay response regulator activity"/>
    <property type="evidence" value="ECO:0007669"/>
    <property type="project" value="TreeGrafter"/>
</dbReference>
<evidence type="ECO:0000256" key="1">
    <source>
        <dbReference type="ARBA" id="ARBA00022553"/>
    </source>
</evidence>
<dbReference type="SUPFAM" id="SSF46894">
    <property type="entry name" value="C-terminal effector domain of the bipartite response regulators"/>
    <property type="match status" value="1"/>
</dbReference>
<dbReference type="Pfam" id="PF00486">
    <property type="entry name" value="Trans_reg_C"/>
    <property type="match status" value="1"/>
</dbReference>
<dbReference type="Proteomes" id="UP000190064">
    <property type="component" value="Unassembled WGS sequence"/>
</dbReference>
<dbReference type="SMART" id="SM00862">
    <property type="entry name" value="Trans_reg_C"/>
    <property type="match status" value="1"/>
</dbReference>
<evidence type="ECO:0008006" key="12">
    <source>
        <dbReference type="Google" id="ProtNLM"/>
    </source>
</evidence>
<dbReference type="GO" id="GO:0005829">
    <property type="term" value="C:cytosol"/>
    <property type="evidence" value="ECO:0007669"/>
    <property type="project" value="TreeGrafter"/>
</dbReference>
<feature type="modified residue" description="4-aspartylphosphate" evidence="6">
    <location>
        <position position="61"/>
    </location>
</feature>
<protein>
    <recommendedName>
        <fullName evidence="12">DNA-binding response regulator</fullName>
    </recommendedName>
</protein>
<dbReference type="Gene3D" id="3.40.50.2300">
    <property type="match status" value="1"/>
</dbReference>
<keyword evidence="2" id="KW-0902">Two-component regulatory system</keyword>
<dbReference type="InterPro" id="IPR001867">
    <property type="entry name" value="OmpR/PhoB-type_DNA-bd"/>
</dbReference>
<gene>
    <name evidence="10" type="ORF">BTA35_0210730</name>
</gene>
<dbReference type="InterPro" id="IPR011006">
    <property type="entry name" value="CheY-like_superfamily"/>
</dbReference>
<dbReference type="RefSeq" id="WP_160055179.1">
    <property type="nucleotide sequence ID" value="NZ_FXTS01000005.1"/>
</dbReference>
<dbReference type="InterPro" id="IPR016032">
    <property type="entry name" value="Sig_transdc_resp-reg_C-effctor"/>
</dbReference>
<dbReference type="AlphaFoldDB" id="A0A1T1HAM8"/>
<feature type="DNA-binding region" description="OmpR/PhoB-type" evidence="7">
    <location>
        <begin position="136"/>
        <end position="238"/>
    </location>
</feature>
<dbReference type="PANTHER" id="PTHR48111:SF1">
    <property type="entry name" value="TWO-COMPONENT RESPONSE REGULATOR ORR33"/>
    <property type="match status" value="1"/>
</dbReference>
<dbReference type="Gene3D" id="1.10.10.10">
    <property type="entry name" value="Winged helix-like DNA-binding domain superfamily/Winged helix DNA-binding domain"/>
    <property type="match status" value="1"/>
</dbReference>
<keyword evidence="4 7" id="KW-0238">DNA-binding</keyword>
<evidence type="ECO:0000256" key="6">
    <source>
        <dbReference type="PROSITE-ProRule" id="PRU00169"/>
    </source>
</evidence>
<evidence type="ECO:0000259" key="8">
    <source>
        <dbReference type="PROSITE" id="PS50110"/>
    </source>
</evidence>
<proteinExistence type="predicted"/>
<dbReference type="PROSITE" id="PS51755">
    <property type="entry name" value="OMPR_PHOB"/>
    <property type="match status" value="1"/>
</dbReference>
<dbReference type="SUPFAM" id="SSF52172">
    <property type="entry name" value="CheY-like"/>
    <property type="match status" value="1"/>
</dbReference>
<dbReference type="InterPro" id="IPR001789">
    <property type="entry name" value="Sig_transdc_resp-reg_receiver"/>
</dbReference>
<dbReference type="CDD" id="cd00383">
    <property type="entry name" value="trans_reg_C"/>
    <property type="match status" value="1"/>
</dbReference>
<name>A0A1T1HAM8_OCELI</name>
<dbReference type="GO" id="GO:0000976">
    <property type="term" value="F:transcription cis-regulatory region binding"/>
    <property type="evidence" value="ECO:0007669"/>
    <property type="project" value="TreeGrafter"/>
</dbReference>
<dbReference type="STRING" id="966.BTA35_0210730"/>
<evidence type="ECO:0000256" key="7">
    <source>
        <dbReference type="PROSITE-ProRule" id="PRU01091"/>
    </source>
</evidence>
<sequence>MKALNELSQPVSVVLVEDDQFLRDSLVEYLELKGLAVEGTGTASGFYSLLERRNFQVAIIDIGLPDASGEELVDFARNSSDMSLIVITANDGLNSRVSCYRAGADLFMGKPVQGRELAAAILSLAERQVKRVTSESGALESPAGWQLNSRSWSLVTPASEEIDCTVKEYRLLYMLAETPSEPVRRPRLLQTLYGRDDESAQRALDTLVRRLRKKIQRYHDDESVPIRTVYSVGYLFADQIVVNAGQ</sequence>
<keyword evidence="3" id="KW-0805">Transcription regulation</keyword>
<dbReference type="GO" id="GO:0006355">
    <property type="term" value="P:regulation of DNA-templated transcription"/>
    <property type="evidence" value="ECO:0007669"/>
    <property type="project" value="InterPro"/>
</dbReference>